<feature type="compositionally biased region" description="Low complexity" evidence="2">
    <location>
        <begin position="284"/>
        <end position="301"/>
    </location>
</feature>
<dbReference type="PANTHER" id="PTHR47383">
    <property type="entry name" value="OS03G0659800 PROTEIN"/>
    <property type="match status" value="1"/>
</dbReference>
<dbReference type="VEuPathDB" id="FungiDB:AMAG_04638"/>
<keyword evidence="5" id="KW-1185">Reference proteome</keyword>
<evidence type="ECO:0000313" key="4">
    <source>
        <dbReference type="EMBL" id="KNE57787.1"/>
    </source>
</evidence>
<dbReference type="AlphaFoldDB" id="A0A0L0S5K2"/>
<protein>
    <recommendedName>
        <fullName evidence="3">At4g15545-like C-terminal domain-containing protein</fullName>
    </recommendedName>
</protein>
<feature type="region of interest" description="Disordered" evidence="2">
    <location>
        <begin position="200"/>
        <end position="303"/>
    </location>
</feature>
<proteinExistence type="predicted"/>
<feature type="region of interest" description="Disordered" evidence="2">
    <location>
        <begin position="1"/>
        <end position="33"/>
    </location>
</feature>
<dbReference type="EMBL" id="GG745332">
    <property type="protein sequence ID" value="KNE57787.1"/>
    <property type="molecule type" value="Genomic_DNA"/>
</dbReference>
<keyword evidence="1" id="KW-0175">Coiled coil</keyword>
<feature type="compositionally biased region" description="Basic and acidic residues" evidence="2">
    <location>
        <begin position="1"/>
        <end position="13"/>
    </location>
</feature>
<dbReference type="OMA" id="EISHWRT"/>
<name>A0A0L0S5K2_ALLM3</name>
<dbReference type="Gene3D" id="6.10.140.920">
    <property type="match status" value="1"/>
</dbReference>
<evidence type="ECO:0000259" key="3">
    <source>
        <dbReference type="Pfam" id="PF25972"/>
    </source>
</evidence>
<reference evidence="4 5" key="1">
    <citation type="submission" date="2009-11" db="EMBL/GenBank/DDBJ databases">
        <title>Annotation of Allomyces macrogynus ATCC 38327.</title>
        <authorList>
            <consortium name="The Broad Institute Genome Sequencing Platform"/>
            <person name="Russ C."/>
            <person name="Cuomo C."/>
            <person name="Burger G."/>
            <person name="Gray M.W."/>
            <person name="Holland P.W.H."/>
            <person name="King N."/>
            <person name="Lang F.B.F."/>
            <person name="Roger A.J."/>
            <person name="Ruiz-Trillo I."/>
            <person name="Young S.K."/>
            <person name="Zeng Q."/>
            <person name="Gargeya S."/>
            <person name="Fitzgerald M."/>
            <person name="Haas B."/>
            <person name="Abouelleil A."/>
            <person name="Alvarado L."/>
            <person name="Arachchi H.M."/>
            <person name="Berlin A."/>
            <person name="Chapman S.B."/>
            <person name="Gearin G."/>
            <person name="Goldberg J."/>
            <person name="Griggs A."/>
            <person name="Gujja S."/>
            <person name="Hansen M."/>
            <person name="Heiman D."/>
            <person name="Howarth C."/>
            <person name="Larimer J."/>
            <person name="Lui A."/>
            <person name="MacDonald P.J.P."/>
            <person name="McCowen C."/>
            <person name="Montmayeur A."/>
            <person name="Murphy C."/>
            <person name="Neiman D."/>
            <person name="Pearson M."/>
            <person name="Priest M."/>
            <person name="Roberts A."/>
            <person name="Saif S."/>
            <person name="Shea T."/>
            <person name="Sisk P."/>
            <person name="Stolte C."/>
            <person name="Sykes S."/>
            <person name="Wortman J."/>
            <person name="Nusbaum C."/>
            <person name="Birren B."/>
        </authorList>
    </citation>
    <scope>NUCLEOTIDE SEQUENCE [LARGE SCALE GENOMIC DNA]</scope>
    <source>
        <strain evidence="4 5">ATCC 38327</strain>
    </source>
</reference>
<dbReference type="OrthoDB" id="5600217at2759"/>
<dbReference type="Pfam" id="PF25972">
    <property type="entry name" value="At4g15545_C"/>
    <property type="match status" value="1"/>
</dbReference>
<dbReference type="InterPro" id="IPR058935">
    <property type="entry name" value="At4g15545-like_C"/>
</dbReference>
<feature type="region of interest" description="Disordered" evidence="2">
    <location>
        <begin position="377"/>
        <end position="397"/>
    </location>
</feature>
<gene>
    <name evidence="4" type="ORF">AMAG_04638</name>
</gene>
<reference evidence="5" key="2">
    <citation type="submission" date="2009-11" db="EMBL/GenBank/DDBJ databases">
        <title>The Genome Sequence of Allomyces macrogynus strain ATCC 38327.</title>
        <authorList>
            <consortium name="The Broad Institute Genome Sequencing Platform"/>
            <person name="Russ C."/>
            <person name="Cuomo C."/>
            <person name="Shea T."/>
            <person name="Young S.K."/>
            <person name="Zeng Q."/>
            <person name="Koehrsen M."/>
            <person name="Haas B."/>
            <person name="Borodovsky M."/>
            <person name="Guigo R."/>
            <person name="Alvarado L."/>
            <person name="Berlin A."/>
            <person name="Borenstein D."/>
            <person name="Chen Z."/>
            <person name="Engels R."/>
            <person name="Freedman E."/>
            <person name="Gellesch M."/>
            <person name="Goldberg J."/>
            <person name="Griggs A."/>
            <person name="Gujja S."/>
            <person name="Heiman D."/>
            <person name="Hepburn T."/>
            <person name="Howarth C."/>
            <person name="Jen D."/>
            <person name="Larson L."/>
            <person name="Lewis B."/>
            <person name="Mehta T."/>
            <person name="Park D."/>
            <person name="Pearson M."/>
            <person name="Roberts A."/>
            <person name="Saif S."/>
            <person name="Shenoy N."/>
            <person name="Sisk P."/>
            <person name="Stolte C."/>
            <person name="Sykes S."/>
            <person name="Walk T."/>
            <person name="White J."/>
            <person name="Yandava C."/>
            <person name="Burger G."/>
            <person name="Gray M.W."/>
            <person name="Holland P.W.H."/>
            <person name="King N."/>
            <person name="Lang F.B.F."/>
            <person name="Roger A.J."/>
            <person name="Ruiz-Trillo I."/>
            <person name="Lander E."/>
            <person name="Nusbaum C."/>
        </authorList>
    </citation>
    <scope>NUCLEOTIDE SEQUENCE [LARGE SCALE GENOMIC DNA]</scope>
    <source>
        <strain evidence="5">ATCC 38327</strain>
    </source>
</reference>
<dbReference type="eggNOG" id="ENOG502SDU7">
    <property type="taxonomic scope" value="Eukaryota"/>
</dbReference>
<feature type="compositionally biased region" description="Basic and acidic residues" evidence="2">
    <location>
        <begin position="211"/>
        <end position="254"/>
    </location>
</feature>
<organism evidence="4 5">
    <name type="scientific">Allomyces macrogynus (strain ATCC 38327)</name>
    <name type="common">Allomyces javanicus var. macrogynus</name>
    <dbReference type="NCBI Taxonomy" id="578462"/>
    <lineage>
        <taxon>Eukaryota</taxon>
        <taxon>Fungi</taxon>
        <taxon>Fungi incertae sedis</taxon>
        <taxon>Blastocladiomycota</taxon>
        <taxon>Blastocladiomycetes</taxon>
        <taxon>Blastocladiales</taxon>
        <taxon>Blastocladiaceae</taxon>
        <taxon>Allomyces</taxon>
    </lineage>
</organism>
<dbReference type="Proteomes" id="UP000054350">
    <property type="component" value="Unassembled WGS sequence"/>
</dbReference>
<feature type="domain" description="At4g15545-like C-terminal" evidence="3">
    <location>
        <begin position="300"/>
        <end position="362"/>
    </location>
</feature>
<dbReference type="InterPro" id="IPR058936">
    <property type="entry name" value="At4g15545-like"/>
</dbReference>
<accession>A0A0L0S5K2</accession>
<dbReference type="PANTHER" id="PTHR47383:SF3">
    <property type="entry name" value="WAT1-RELATED PROTEIN"/>
    <property type="match status" value="1"/>
</dbReference>
<evidence type="ECO:0000256" key="2">
    <source>
        <dbReference type="SAM" id="MobiDB-lite"/>
    </source>
</evidence>
<dbReference type="Gene3D" id="1.20.1160.20">
    <property type="match status" value="1"/>
</dbReference>
<feature type="coiled-coil region" evidence="1">
    <location>
        <begin position="67"/>
        <end position="101"/>
    </location>
</feature>
<sequence>MPSNDRQHHRDADLSTLDSPHPASGTISHASPQMLADGADCDAQLRTGLDLIQAAYHSRTAALEAEVAHYRQVAAAQRARIQHLEAESTQLHATVADLDAQLSSAHAQAKVLRQAKHALADKYAALKQTAAQLDAFRRNILHTIETANSTAPPSVVDDLSRAGDNTSVLASVLPVVAPAAVPELAKPAAVTRDTTVIKTAATRRHSSAGRLADRDEVGTAARDRADRERERDRVDRERERERERERDRELRDRPATSGGTAARRAKDVTTASRKPDRETTISRPSTSHASHAAAPNSSTTADAQSLYRKIRDALSPEDFAQFASTINAFNSNKIGVDETIQRVDQIVADRQLFVQMRALIYRALAESSQARSTSQFSTATAAGGGGGGGSTVQAGVA</sequence>
<evidence type="ECO:0000256" key="1">
    <source>
        <dbReference type="SAM" id="Coils"/>
    </source>
</evidence>
<evidence type="ECO:0000313" key="5">
    <source>
        <dbReference type="Proteomes" id="UP000054350"/>
    </source>
</evidence>